<feature type="domain" description="Transglycosylase SLT" evidence="3">
    <location>
        <begin position="236"/>
        <end position="329"/>
    </location>
</feature>
<dbReference type="Proteomes" id="UP001208771">
    <property type="component" value="Unassembled WGS sequence"/>
</dbReference>
<evidence type="ECO:0000256" key="2">
    <source>
        <dbReference type="SAM" id="MobiDB-lite"/>
    </source>
</evidence>
<dbReference type="SUPFAM" id="SSF53955">
    <property type="entry name" value="Lysozyme-like"/>
    <property type="match status" value="1"/>
</dbReference>
<reference evidence="4" key="1">
    <citation type="submission" date="2022-07" db="EMBL/GenBank/DDBJ databases">
        <title>Ectorhizobium quercum gen.nov., sp. nov.</title>
        <authorList>
            <person name="Ma T."/>
            <person name="Li Y."/>
        </authorList>
    </citation>
    <scope>NUCLEOTIDE SEQUENCE</scope>
    <source>
        <strain evidence="4">BDR2-2</strain>
    </source>
</reference>
<proteinExistence type="inferred from homology"/>
<accession>A0AAE3MZD2</accession>
<dbReference type="Gene3D" id="1.10.530.10">
    <property type="match status" value="1"/>
</dbReference>
<evidence type="ECO:0000313" key="4">
    <source>
        <dbReference type="EMBL" id="MCX8996480.1"/>
    </source>
</evidence>
<feature type="compositionally biased region" description="Polar residues" evidence="2">
    <location>
        <begin position="30"/>
        <end position="40"/>
    </location>
</feature>
<evidence type="ECO:0000259" key="3">
    <source>
        <dbReference type="Pfam" id="PF01464"/>
    </source>
</evidence>
<evidence type="ECO:0000313" key="5">
    <source>
        <dbReference type="Proteomes" id="UP001208771"/>
    </source>
</evidence>
<protein>
    <submittedName>
        <fullName evidence="4">Transglycosylase SLT domain-containing protein</fullName>
    </submittedName>
</protein>
<dbReference type="InterPro" id="IPR023346">
    <property type="entry name" value="Lysozyme-like_dom_sf"/>
</dbReference>
<feature type="region of interest" description="Disordered" evidence="2">
    <location>
        <begin position="30"/>
        <end position="51"/>
    </location>
</feature>
<comment type="similarity">
    <text evidence="1">Belongs to the virb1 family.</text>
</comment>
<dbReference type="InterPro" id="IPR008258">
    <property type="entry name" value="Transglycosylase_SLT_dom_1"/>
</dbReference>
<dbReference type="Pfam" id="PF01464">
    <property type="entry name" value="SLT"/>
    <property type="match status" value="1"/>
</dbReference>
<dbReference type="AlphaFoldDB" id="A0AAE3MZD2"/>
<dbReference type="PROSITE" id="PS51257">
    <property type="entry name" value="PROKAR_LIPOPROTEIN"/>
    <property type="match status" value="1"/>
</dbReference>
<name>A0AAE3MZD2_9HYPH</name>
<sequence>MSGDKALRKSPQLHLAVMVSLCAVLAGCETTGQQASGSSGTERRISGKPRLAESGTAVAAIELPDTPPETLYPVTVAYEPAVDPVLAAEAVDPSLVPGSVPVPRPSPLTALAMTTPENGAADPAAQADNLPGVPATEAQRLAESSIPASPLAAKGARAGTPVAVASAAGIPASVMLAEQASPQTAAPGSRPAGALGYAAPAGRNGALAAIDGNASASTAASRMQSGETQRERINDLIARYAVEYGVPEKLVHRVVHRESRYDPAAYNRRGYFGLMQIAYPTAKSMGYQGPANGLLDAETNLKYAIKYLRGAYLVADTDHDNAVRLYARGYYYDAKRKGMLHVMK</sequence>
<gene>
    <name evidence="4" type="ORF">NOF55_05110</name>
</gene>
<comment type="caution">
    <text evidence="4">The sequence shown here is derived from an EMBL/GenBank/DDBJ whole genome shotgun (WGS) entry which is preliminary data.</text>
</comment>
<evidence type="ECO:0000256" key="1">
    <source>
        <dbReference type="ARBA" id="ARBA00009387"/>
    </source>
</evidence>
<organism evidence="4 5">
    <name type="scientific">Ectorhizobium quercum</name>
    <dbReference type="NCBI Taxonomy" id="2965071"/>
    <lineage>
        <taxon>Bacteria</taxon>
        <taxon>Pseudomonadati</taxon>
        <taxon>Pseudomonadota</taxon>
        <taxon>Alphaproteobacteria</taxon>
        <taxon>Hyphomicrobiales</taxon>
        <taxon>Rhizobiaceae</taxon>
        <taxon>Ectorhizobium</taxon>
    </lineage>
</organism>
<dbReference type="RefSeq" id="WP_306410270.1">
    <property type="nucleotide sequence ID" value="NZ_JANFPI010000002.1"/>
</dbReference>
<dbReference type="CDD" id="cd00254">
    <property type="entry name" value="LT-like"/>
    <property type="match status" value="1"/>
</dbReference>
<keyword evidence="5" id="KW-1185">Reference proteome</keyword>
<dbReference type="EMBL" id="JANFPI010000002">
    <property type="protein sequence ID" value="MCX8996480.1"/>
    <property type="molecule type" value="Genomic_DNA"/>
</dbReference>